<comment type="caution">
    <text evidence="1">The sequence shown here is derived from an EMBL/GenBank/DDBJ whole genome shotgun (WGS) entry which is preliminary data.</text>
</comment>
<sequence length="381" mass="42858">MNRAAIDSMLTNSLGSTFSATFQFRGSLEGGIDGLDFSDNLDMLDEHMLDDMFPEGGSVSNHDDSFRDSFMATFTIPGDHQPSAVVSSEAAGDANMETDHFQMELMGPTMTGGGAPYQPYQRPRRRQTVDCAPEFKPEQLQRPPRRRVTTNSFPEFMPELLERRAHGHHNATSGFDEVGHQGGHQMSSHHLQRPKSESMLLQPHHLEDPSRRKIQFHSPNYGDEPLAADIHLAVHEAEDKMIRLQELLEHNQGPLHDHVGGNNHPHAQHQMSPQPAPSNNWPMRRISEHGLPWTPSCPPHHLQQMQQEGNMQQLTMAKLQAAMERTSSTMKLLQDWDRAHGLPASHCQTMVNTSRSRKQLKEGVVLKKWNGSPLLNAGRMT</sequence>
<evidence type="ECO:0000313" key="2">
    <source>
        <dbReference type="Proteomes" id="UP001224775"/>
    </source>
</evidence>
<proteinExistence type="predicted"/>
<dbReference type="Proteomes" id="UP001224775">
    <property type="component" value="Unassembled WGS sequence"/>
</dbReference>
<accession>A0AAD9DED7</accession>
<dbReference type="AlphaFoldDB" id="A0AAD9DED7"/>
<protein>
    <submittedName>
        <fullName evidence="1">Uncharacterized protein</fullName>
    </submittedName>
</protein>
<gene>
    <name evidence="1" type="ORF">QTG54_007168</name>
</gene>
<organism evidence="1 2">
    <name type="scientific">Skeletonema marinoi</name>
    <dbReference type="NCBI Taxonomy" id="267567"/>
    <lineage>
        <taxon>Eukaryota</taxon>
        <taxon>Sar</taxon>
        <taxon>Stramenopiles</taxon>
        <taxon>Ochrophyta</taxon>
        <taxon>Bacillariophyta</taxon>
        <taxon>Coscinodiscophyceae</taxon>
        <taxon>Thalassiosirophycidae</taxon>
        <taxon>Thalassiosirales</taxon>
        <taxon>Skeletonemataceae</taxon>
        <taxon>Skeletonema</taxon>
        <taxon>Skeletonema marinoi-dohrnii complex</taxon>
    </lineage>
</organism>
<dbReference type="EMBL" id="JATAAI010000011">
    <property type="protein sequence ID" value="KAK1742603.1"/>
    <property type="molecule type" value="Genomic_DNA"/>
</dbReference>
<evidence type="ECO:0000313" key="1">
    <source>
        <dbReference type="EMBL" id="KAK1742603.1"/>
    </source>
</evidence>
<keyword evidence="2" id="KW-1185">Reference proteome</keyword>
<reference evidence="1" key="1">
    <citation type="submission" date="2023-06" db="EMBL/GenBank/DDBJ databases">
        <title>Survivors Of The Sea: Transcriptome response of Skeletonema marinoi to long-term dormancy.</title>
        <authorList>
            <person name="Pinder M.I.M."/>
            <person name="Kourtchenko O."/>
            <person name="Robertson E.K."/>
            <person name="Larsson T."/>
            <person name="Maumus F."/>
            <person name="Osuna-Cruz C.M."/>
            <person name="Vancaester E."/>
            <person name="Stenow R."/>
            <person name="Vandepoele K."/>
            <person name="Ploug H."/>
            <person name="Bruchert V."/>
            <person name="Godhe A."/>
            <person name="Topel M."/>
        </authorList>
    </citation>
    <scope>NUCLEOTIDE SEQUENCE</scope>
    <source>
        <strain evidence="1">R05AC</strain>
    </source>
</reference>
<name>A0AAD9DED7_9STRA</name>